<dbReference type="InterPro" id="IPR036388">
    <property type="entry name" value="WH-like_DNA-bd_sf"/>
</dbReference>
<dbReference type="GO" id="GO:0003700">
    <property type="term" value="F:DNA-binding transcription factor activity"/>
    <property type="evidence" value="ECO:0007669"/>
    <property type="project" value="InterPro"/>
</dbReference>
<dbReference type="Gene3D" id="3.10.580.10">
    <property type="entry name" value="CBS-domain"/>
    <property type="match status" value="1"/>
</dbReference>
<dbReference type="Pfam" id="PF08279">
    <property type="entry name" value="HTH_11"/>
    <property type="match status" value="1"/>
</dbReference>
<evidence type="ECO:0000259" key="6">
    <source>
        <dbReference type="PROSITE" id="PS51371"/>
    </source>
</evidence>
<dbReference type="InterPro" id="IPR000644">
    <property type="entry name" value="CBS_dom"/>
</dbReference>
<dbReference type="InterPro" id="IPR046342">
    <property type="entry name" value="CBS_dom_sf"/>
</dbReference>
<organism evidence="7 8">
    <name type="scientific">Loigolactobacillus bifermentans DSM 20003</name>
    <dbReference type="NCBI Taxonomy" id="1423726"/>
    <lineage>
        <taxon>Bacteria</taxon>
        <taxon>Bacillati</taxon>
        <taxon>Bacillota</taxon>
        <taxon>Bacilli</taxon>
        <taxon>Lactobacillales</taxon>
        <taxon>Lactobacillaceae</taxon>
        <taxon>Loigolactobacillus</taxon>
    </lineage>
</organism>
<dbReference type="SUPFAM" id="SSF54631">
    <property type="entry name" value="CBS-domain pair"/>
    <property type="match status" value="1"/>
</dbReference>
<dbReference type="PROSITE" id="PS00894">
    <property type="entry name" value="HTH_DEOR_1"/>
    <property type="match status" value="1"/>
</dbReference>
<dbReference type="InterPro" id="IPR051257">
    <property type="entry name" value="Diverse_CBS-Domain"/>
</dbReference>
<evidence type="ECO:0000256" key="5">
    <source>
        <dbReference type="PROSITE-ProRule" id="PRU00703"/>
    </source>
</evidence>
<evidence type="ECO:0000256" key="4">
    <source>
        <dbReference type="ARBA" id="ARBA00023163"/>
    </source>
</evidence>
<proteinExistence type="predicted"/>
<keyword evidence="2 5" id="KW-0129">CBS domain</keyword>
<keyword evidence="4" id="KW-0804">Transcription</keyword>
<feature type="domain" description="CBS" evidence="6">
    <location>
        <begin position="80"/>
        <end position="136"/>
    </location>
</feature>
<dbReference type="Gene3D" id="1.10.10.10">
    <property type="entry name" value="Winged helix-like DNA-binding domain superfamily/Winged helix DNA-binding domain"/>
    <property type="match status" value="1"/>
</dbReference>
<dbReference type="InterPro" id="IPR013196">
    <property type="entry name" value="HTH_11"/>
</dbReference>
<dbReference type="PANTHER" id="PTHR43080:SF2">
    <property type="entry name" value="CBS DOMAIN-CONTAINING PROTEIN"/>
    <property type="match status" value="1"/>
</dbReference>
<feature type="domain" description="CBS" evidence="6">
    <location>
        <begin position="145"/>
        <end position="204"/>
    </location>
</feature>
<keyword evidence="8" id="KW-1185">Reference proteome</keyword>
<comment type="caution">
    <text evidence="7">The sequence shown here is derived from an EMBL/GenBank/DDBJ whole genome shotgun (WGS) entry which is preliminary data.</text>
</comment>
<name>A0A0R1GJL7_9LACO</name>
<evidence type="ECO:0000313" key="7">
    <source>
        <dbReference type="EMBL" id="KRK34261.1"/>
    </source>
</evidence>
<dbReference type="CDD" id="cd04617">
    <property type="entry name" value="CBS_pair_CcpN"/>
    <property type="match status" value="1"/>
</dbReference>
<keyword evidence="1" id="KW-0805">Transcription regulation</keyword>
<dbReference type="PANTHER" id="PTHR43080">
    <property type="entry name" value="CBS DOMAIN-CONTAINING PROTEIN CBSX3, MITOCHONDRIAL"/>
    <property type="match status" value="1"/>
</dbReference>
<dbReference type="InterPro" id="IPR016842">
    <property type="entry name" value="UCP026546_HTH-CBS"/>
</dbReference>
<dbReference type="InterPro" id="IPR036390">
    <property type="entry name" value="WH_DNA-bd_sf"/>
</dbReference>
<evidence type="ECO:0000256" key="2">
    <source>
        <dbReference type="ARBA" id="ARBA00023122"/>
    </source>
</evidence>
<keyword evidence="3" id="KW-0238">DNA-binding</keyword>
<dbReference type="SUPFAM" id="SSF46785">
    <property type="entry name" value="Winged helix' DNA-binding domain"/>
    <property type="match status" value="1"/>
</dbReference>
<dbReference type="RefSeq" id="WP_057905239.1">
    <property type="nucleotide sequence ID" value="NZ_AZDA01000093.1"/>
</dbReference>
<protein>
    <recommendedName>
        <fullName evidence="6">CBS domain-containing protein</fullName>
    </recommendedName>
</protein>
<dbReference type="EMBL" id="AZDA01000093">
    <property type="protein sequence ID" value="KRK34261.1"/>
    <property type="molecule type" value="Genomic_DNA"/>
</dbReference>
<evidence type="ECO:0000256" key="1">
    <source>
        <dbReference type="ARBA" id="ARBA00023015"/>
    </source>
</evidence>
<dbReference type="AlphaFoldDB" id="A0A0R1GJL7"/>
<dbReference type="SMART" id="SM00116">
    <property type="entry name" value="CBS"/>
    <property type="match status" value="2"/>
</dbReference>
<dbReference type="Pfam" id="PF00571">
    <property type="entry name" value="CBS"/>
    <property type="match status" value="2"/>
</dbReference>
<dbReference type="Proteomes" id="UP000051461">
    <property type="component" value="Unassembled WGS sequence"/>
</dbReference>
<evidence type="ECO:0000313" key="8">
    <source>
        <dbReference type="Proteomes" id="UP000051461"/>
    </source>
</evidence>
<dbReference type="GO" id="GO:0003677">
    <property type="term" value="F:DNA binding"/>
    <property type="evidence" value="ECO:0007669"/>
    <property type="project" value="UniProtKB-KW"/>
</dbReference>
<sequence length="210" mass="23369">MELTQRQREIITIVKAEQPISGDKIAQHLKLTRPTLRNDLSILTMTGILDAKPKVGYFYSGQHLNPLTFETIYEVPVETLMLTPILIKPTTTVQDAITSLFMNDVGSLYVADDDQHLVGVISRKDLLRASLIKQDLTTIVAAVIMTRMPNIVTITATTRLLDAGYLLLKHQVDTLPVLDKAGVVVGKVTKTKLLDYFINAGAKVDQEKYH</sequence>
<dbReference type="PATRIC" id="fig|1423726.3.peg.850"/>
<dbReference type="STRING" id="1423726.FC07_GL000827"/>
<evidence type="ECO:0000256" key="3">
    <source>
        <dbReference type="ARBA" id="ARBA00023125"/>
    </source>
</evidence>
<reference evidence="7 8" key="1">
    <citation type="journal article" date="2015" name="Genome Announc.">
        <title>Expanding the biotechnology potential of lactobacilli through comparative genomics of 213 strains and associated genera.</title>
        <authorList>
            <person name="Sun Z."/>
            <person name="Harris H.M."/>
            <person name="McCann A."/>
            <person name="Guo C."/>
            <person name="Argimon S."/>
            <person name="Zhang W."/>
            <person name="Yang X."/>
            <person name="Jeffery I.B."/>
            <person name="Cooney J.C."/>
            <person name="Kagawa T.F."/>
            <person name="Liu W."/>
            <person name="Song Y."/>
            <person name="Salvetti E."/>
            <person name="Wrobel A."/>
            <person name="Rasinkangas P."/>
            <person name="Parkhill J."/>
            <person name="Rea M.C."/>
            <person name="O'Sullivan O."/>
            <person name="Ritari J."/>
            <person name="Douillard F.P."/>
            <person name="Paul Ross R."/>
            <person name="Yang R."/>
            <person name="Briner A.E."/>
            <person name="Felis G.E."/>
            <person name="de Vos W.M."/>
            <person name="Barrangou R."/>
            <person name="Klaenhammer T.R."/>
            <person name="Caufield P.W."/>
            <person name="Cui Y."/>
            <person name="Zhang H."/>
            <person name="O'Toole P.W."/>
        </authorList>
    </citation>
    <scope>NUCLEOTIDE SEQUENCE [LARGE SCALE GENOMIC DNA]</scope>
    <source>
        <strain evidence="7 8">DSM 20003</strain>
    </source>
</reference>
<dbReference type="OrthoDB" id="9793615at2"/>
<gene>
    <name evidence="7" type="ORF">FC07_GL000827</name>
</gene>
<dbReference type="PIRSF" id="PIRSF026546">
    <property type="entry name" value="UCP026546_CBS_YqzB"/>
    <property type="match status" value="1"/>
</dbReference>
<dbReference type="InterPro" id="IPR018356">
    <property type="entry name" value="Tscrpt_reg_HTH_DeoR_CS"/>
</dbReference>
<accession>A0A0R1GJL7</accession>
<dbReference type="PROSITE" id="PS51371">
    <property type="entry name" value="CBS"/>
    <property type="match status" value="2"/>
</dbReference>